<evidence type="ECO:0000313" key="3">
    <source>
        <dbReference type="Proteomes" id="UP001345827"/>
    </source>
</evidence>
<dbReference type="Proteomes" id="UP001345827">
    <property type="component" value="Unassembled WGS sequence"/>
</dbReference>
<comment type="caution">
    <text evidence="2">The sequence shown here is derived from an EMBL/GenBank/DDBJ whole genome shotgun (WGS) entry which is preliminary data.</text>
</comment>
<keyword evidence="3" id="KW-1185">Reference proteome</keyword>
<protein>
    <submittedName>
        <fullName evidence="2">Uncharacterized protein</fullName>
    </submittedName>
</protein>
<feature type="compositionally biased region" description="Gly residues" evidence="1">
    <location>
        <begin position="288"/>
        <end position="303"/>
    </location>
</feature>
<feature type="compositionally biased region" description="Basic and acidic residues" evidence="1">
    <location>
        <begin position="181"/>
        <end position="193"/>
    </location>
</feature>
<evidence type="ECO:0000313" key="2">
    <source>
        <dbReference type="EMBL" id="KAK5534544.1"/>
    </source>
</evidence>
<evidence type="ECO:0000256" key="1">
    <source>
        <dbReference type="SAM" id="MobiDB-lite"/>
    </source>
</evidence>
<dbReference type="AlphaFoldDB" id="A0AAV9Q574"/>
<name>A0AAV9Q574_9PEZI</name>
<proteinExistence type="predicted"/>
<reference evidence="2 3" key="1">
    <citation type="submission" date="2023-06" db="EMBL/GenBank/DDBJ databases">
        <title>Black Yeasts Isolated from many extreme environments.</title>
        <authorList>
            <person name="Coleine C."/>
            <person name="Stajich J.E."/>
            <person name="Selbmann L."/>
        </authorList>
    </citation>
    <scope>NUCLEOTIDE SEQUENCE [LARGE SCALE GENOMIC DNA]</scope>
    <source>
        <strain evidence="2 3">CCFEE 5887</strain>
    </source>
</reference>
<sequence>MYRKRNGSLGFSFTRFAHAAVPNFFADESPVRTADLTAWRRDMCYMHQIASGDGAYALDERSFYVAGVVDSEGVSKKVYKALRKNGILREEEGRRDGGAVVDTHGIGVKFPHQLAMLNIVAQKDLVGMLFWWEEECQRLRKLDDEERELDGLVGEAELELELAQSGSGQEGEGEGEGVDGDGDRDGDRGAAAKKKVALDRLKFARERVRMKRRQRPSQRRVDVEEDRDDIVMAYHGRSRSVPNMAGHDVGMEELMRTGPDVSGVGGEEGEAAGVGAGAGVGVGVNGPGSRAGVGVGEGTGTGTGAVRYTEPENTGPPPGYLPTMT</sequence>
<feature type="compositionally biased region" description="Acidic residues" evidence="1">
    <location>
        <begin position="171"/>
        <end position="180"/>
    </location>
</feature>
<feature type="region of interest" description="Disordered" evidence="1">
    <location>
        <begin position="288"/>
        <end position="325"/>
    </location>
</feature>
<accession>A0AAV9Q574</accession>
<organism evidence="2 3">
    <name type="scientific">Vermiconidia calcicola</name>
    <dbReference type="NCBI Taxonomy" id="1690605"/>
    <lineage>
        <taxon>Eukaryota</taxon>
        <taxon>Fungi</taxon>
        <taxon>Dikarya</taxon>
        <taxon>Ascomycota</taxon>
        <taxon>Pezizomycotina</taxon>
        <taxon>Dothideomycetes</taxon>
        <taxon>Dothideomycetidae</taxon>
        <taxon>Mycosphaerellales</taxon>
        <taxon>Extremaceae</taxon>
        <taxon>Vermiconidia</taxon>
    </lineage>
</organism>
<feature type="region of interest" description="Disordered" evidence="1">
    <location>
        <begin position="162"/>
        <end position="193"/>
    </location>
</feature>
<gene>
    <name evidence="2" type="ORF">LTR25_006576</name>
</gene>
<dbReference type="EMBL" id="JAXLQG010000011">
    <property type="protein sequence ID" value="KAK5534544.1"/>
    <property type="molecule type" value="Genomic_DNA"/>
</dbReference>
<feature type="compositionally biased region" description="Pro residues" evidence="1">
    <location>
        <begin position="314"/>
        <end position="325"/>
    </location>
</feature>